<protein>
    <submittedName>
        <fullName evidence="1">Uncharacterized protein</fullName>
    </submittedName>
</protein>
<dbReference type="Proteomes" id="UP000681720">
    <property type="component" value="Unassembled WGS sequence"/>
</dbReference>
<comment type="caution">
    <text evidence="1">The sequence shown here is derived from an EMBL/GenBank/DDBJ whole genome shotgun (WGS) entry which is preliminary data.</text>
</comment>
<gene>
    <name evidence="1" type="ORF">GIL414_LOCUS33686</name>
</gene>
<dbReference type="AlphaFoldDB" id="A0A8S2X4K8"/>
<dbReference type="EMBL" id="CAJOBJ010075500">
    <property type="protein sequence ID" value="CAF4478347.1"/>
    <property type="molecule type" value="Genomic_DNA"/>
</dbReference>
<evidence type="ECO:0000313" key="1">
    <source>
        <dbReference type="EMBL" id="CAF4478347.1"/>
    </source>
</evidence>
<sequence length="72" mass="8821">MKSMDNHDYTFLEQEMIEQILYYYQQELKQESNTQLDCTRKLVIRLVDFIRPYYASNQRKMKDLDELFSAIS</sequence>
<accession>A0A8S2X4K8</accession>
<proteinExistence type="predicted"/>
<evidence type="ECO:0000313" key="2">
    <source>
        <dbReference type="Proteomes" id="UP000681720"/>
    </source>
</evidence>
<organism evidence="1 2">
    <name type="scientific">Rotaria magnacalcarata</name>
    <dbReference type="NCBI Taxonomy" id="392030"/>
    <lineage>
        <taxon>Eukaryota</taxon>
        <taxon>Metazoa</taxon>
        <taxon>Spiralia</taxon>
        <taxon>Gnathifera</taxon>
        <taxon>Rotifera</taxon>
        <taxon>Eurotatoria</taxon>
        <taxon>Bdelloidea</taxon>
        <taxon>Philodinida</taxon>
        <taxon>Philodinidae</taxon>
        <taxon>Rotaria</taxon>
    </lineage>
</organism>
<reference evidence="1" key="1">
    <citation type="submission" date="2021-02" db="EMBL/GenBank/DDBJ databases">
        <authorList>
            <person name="Nowell W R."/>
        </authorList>
    </citation>
    <scope>NUCLEOTIDE SEQUENCE</scope>
</reference>
<name>A0A8S2X4K8_9BILA</name>
<feature type="non-terminal residue" evidence="1">
    <location>
        <position position="72"/>
    </location>
</feature>